<protein>
    <recommendedName>
        <fullName evidence="1">protein acetyllysine N-acetyltransferase</fullName>
        <ecNumber evidence="1">2.3.1.286</ecNumber>
    </recommendedName>
</protein>
<evidence type="ECO:0000256" key="1">
    <source>
        <dbReference type="ARBA" id="ARBA00012928"/>
    </source>
</evidence>
<dbReference type="CDD" id="cd01407">
    <property type="entry name" value="SIR2-fam"/>
    <property type="match status" value="1"/>
</dbReference>
<dbReference type="AlphaFoldDB" id="A0A5C5E7V4"/>
<keyword evidence="2" id="KW-0808">Transferase</keyword>
<keyword evidence="3" id="KW-0520">NAD</keyword>
<dbReference type="Proteomes" id="UP000313395">
    <property type="component" value="Unassembled WGS sequence"/>
</dbReference>
<dbReference type="SUPFAM" id="SSF52467">
    <property type="entry name" value="DHS-like NAD/FAD-binding domain"/>
    <property type="match status" value="1"/>
</dbReference>
<dbReference type="Gene3D" id="3.40.50.1220">
    <property type="entry name" value="TPP-binding domain"/>
    <property type="match status" value="1"/>
</dbReference>
<gene>
    <name evidence="6" type="ORF">FHK04_10385</name>
</gene>
<dbReference type="InterPro" id="IPR050134">
    <property type="entry name" value="NAD-dep_sirtuin_deacylases"/>
</dbReference>
<comment type="caution">
    <text evidence="4">Lacks conserved residue(s) required for the propagation of feature annotation.</text>
</comment>
<sequence length="285" mass="31440">MPNTPTNPSPPRMRNSTHSALAKAIIKAERITKERSPSMNDKERFADMIRKSKRIVAFTGAGISTESGIPDFRSAGGLFDRLSGRHFTGEETLSIGFLETYPELFFRNYAAHFDFSQALPNAGHRFFADLEQTGKEVTVVTQNIDNLHQSAGSSAIIELHGNGTRWRTFDTAEPADATAVRMDAEGIHRDPQGRKVRPDIVLYGEMLNEEAMERAAAAIGAADMLVVIGTSLAVYPAASFIHYFKGPYAVLLNRTPVPQSLTFQLAVQTDAGAFLAEVWQEFFEK</sequence>
<dbReference type="InterPro" id="IPR003000">
    <property type="entry name" value="Sirtuin"/>
</dbReference>
<comment type="caution">
    <text evidence="6">The sequence shown here is derived from an EMBL/GenBank/DDBJ whole genome shotgun (WGS) entry which is preliminary data.</text>
</comment>
<evidence type="ECO:0000259" key="5">
    <source>
        <dbReference type="PROSITE" id="PS50305"/>
    </source>
</evidence>
<dbReference type="RefSeq" id="WP_140186694.1">
    <property type="nucleotide sequence ID" value="NZ_VENO01000003.1"/>
</dbReference>
<organism evidence="6 7">
    <name type="scientific">Trichococcus shcherbakoviae subsp. psychrophilus</name>
    <dbReference type="NCBI Taxonomy" id="2585775"/>
    <lineage>
        <taxon>Bacteria</taxon>
        <taxon>Bacillati</taxon>
        <taxon>Bacillota</taxon>
        <taxon>Bacilli</taxon>
        <taxon>Lactobacillales</taxon>
        <taxon>Carnobacteriaceae</taxon>
        <taxon>Trichococcus</taxon>
    </lineage>
</organism>
<evidence type="ECO:0000256" key="2">
    <source>
        <dbReference type="ARBA" id="ARBA00022679"/>
    </source>
</evidence>
<accession>A0A5C5E7V4</accession>
<dbReference type="GO" id="GO:0017136">
    <property type="term" value="F:histone deacetylase activity, NAD-dependent"/>
    <property type="evidence" value="ECO:0007669"/>
    <property type="project" value="TreeGrafter"/>
</dbReference>
<dbReference type="InterPro" id="IPR029035">
    <property type="entry name" value="DHS-like_NAD/FAD-binding_dom"/>
</dbReference>
<evidence type="ECO:0000313" key="7">
    <source>
        <dbReference type="Proteomes" id="UP000313395"/>
    </source>
</evidence>
<dbReference type="NCBIfam" id="NF001752">
    <property type="entry name" value="PRK00481.1-1"/>
    <property type="match status" value="1"/>
</dbReference>
<dbReference type="Gene3D" id="3.30.1600.10">
    <property type="entry name" value="SIR2/SIRT2 'Small Domain"/>
    <property type="match status" value="1"/>
</dbReference>
<keyword evidence="7" id="KW-1185">Reference proteome</keyword>
<dbReference type="EMBL" id="VENO01000003">
    <property type="protein sequence ID" value="TNV68605.1"/>
    <property type="molecule type" value="Genomic_DNA"/>
</dbReference>
<evidence type="ECO:0000313" key="6">
    <source>
        <dbReference type="EMBL" id="TNV68605.1"/>
    </source>
</evidence>
<dbReference type="InterPro" id="IPR026590">
    <property type="entry name" value="Ssirtuin_cat_dom"/>
</dbReference>
<dbReference type="GO" id="GO:0070403">
    <property type="term" value="F:NAD+ binding"/>
    <property type="evidence" value="ECO:0007669"/>
    <property type="project" value="InterPro"/>
</dbReference>
<reference evidence="6 7" key="1">
    <citation type="submission" date="2019-06" db="EMBL/GenBank/DDBJ databases">
        <title>Description Trichococcus psychrophilus sp. nov., isolated from a cold spring, by genomic and phenotypic analyses.</title>
        <authorList>
            <person name="Zakharyuk A."/>
        </authorList>
    </citation>
    <scope>NUCLEOTIDE SEQUENCE [LARGE SCALE GENOMIC DNA]</scope>
    <source>
        <strain evidence="6 7">SKBG</strain>
    </source>
</reference>
<dbReference type="PROSITE" id="PS50305">
    <property type="entry name" value="SIRTUIN"/>
    <property type="match status" value="1"/>
</dbReference>
<proteinExistence type="predicted"/>
<dbReference type="PANTHER" id="PTHR11085:SF4">
    <property type="entry name" value="NAD-DEPENDENT PROTEIN DEACYLASE"/>
    <property type="match status" value="1"/>
</dbReference>
<evidence type="ECO:0000256" key="3">
    <source>
        <dbReference type="ARBA" id="ARBA00023027"/>
    </source>
</evidence>
<dbReference type="InterPro" id="IPR026591">
    <property type="entry name" value="Sirtuin_cat_small_dom_sf"/>
</dbReference>
<dbReference type="PANTHER" id="PTHR11085">
    <property type="entry name" value="NAD-DEPENDENT PROTEIN DEACYLASE SIRTUIN-5, MITOCHONDRIAL-RELATED"/>
    <property type="match status" value="1"/>
</dbReference>
<dbReference type="Pfam" id="PF02146">
    <property type="entry name" value="SIR2"/>
    <property type="match status" value="1"/>
</dbReference>
<name>A0A5C5E7V4_9LACT</name>
<evidence type="ECO:0000256" key="4">
    <source>
        <dbReference type="PROSITE-ProRule" id="PRU00236"/>
    </source>
</evidence>
<feature type="domain" description="Deacetylase sirtuin-type" evidence="5">
    <location>
        <begin position="34"/>
        <end position="285"/>
    </location>
</feature>
<dbReference type="EC" id="2.3.1.286" evidence="1"/>